<dbReference type="GO" id="GO:0005654">
    <property type="term" value="C:nucleoplasm"/>
    <property type="evidence" value="ECO:0007669"/>
    <property type="project" value="UniProtKB-SubCell"/>
</dbReference>
<feature type="region of interest" description="Disordered" evidence="14">
    <location>
        <begin position="78"/>
        <end position="103"/>
    </location>
</feature>
<keyword evidence="6" id="KW-0805">Transcription regulation</keyword>
<protein>
    <recommendedName>
        <fullName evidence="15">THAP-type domain-containing protein</fullName>
    </recommendedName>
</protein>
<proteinExistence type="inferred from homology"/>
<dbReference type="SMART" id="SM00980">
    <property type="entry name" value="THAP"/>
    <property type="match status" value="1"/>
</dbReference>
<dbReference type="SUPFAM" id="SSF57716">
    <property type="entry name" value="Glucocorticoid receptor-like (DNA-binding domain)"/>
    <property type="match status" value="1"/>
</dbReference>
<evidence type="ECO:0000256" key="13">
    <source>
        <dbReference type="SAM" id="Coils"/>
    </source>
</evidence>
<keyword evidence="11" id="KW-0131">Cell cycle</keyword>
<feature type="coiled-coil region" evidence="13">
    <location>
        <begin position="192"/>
        <end position="233"/>
    </location>
</feature>
<comment type="caution">
    <text evidence="16">The sequence shown here is derived from an EMBL/GenBank/DDBJ whole genome shotgun (WGS) entry which is preliminary data.</text>
</comment>
<dbReference type="GO" id="GO:0043565">
    <property type="term" value="F:sequence-specific DNA binding"/>
    <property type="evidence" value="ECO:0007669"/>
    <property type="project" value="InterPro"/>
</dbReference>
<evidence type="ECO:0000256" key="14">
    <source>
        <dbReference type="SAM" id="MobiDB-lite"/>
    </source>
</evidence>
<evidence type="ECO:0000313" key="17">
    <source>
        <dbReference type="Proteomes" id="UP000648187"/>
    </source>
</evidence>
<evidence type="ECO:0000256" key="5">
    <source>
        <dbReference type="ARBA" id="ARBA00022833"/>
    </source>
</evidence>
<evidence type="ECO:0000256" key="6">
    <source>
        <dbReference type="ARBA" id="ARBA00023015"/>
    </source>
</evidence>
<evidence type="ECO:0000256" key="1">
    <source>
        <dbReference type="ARBA" id="ARBA00004642"/>
    </source>
</evidence>
<comment type="similarity">
    <text evidence="2">Belongs to the THAP1 family.</text>
</comment>
<evidence type="ECO:0000256" key="10">
    <source>
        <dbReference type="ARBA" id="ARBA00023242"/>
    </source>
</evidence>
<dbReference type="PANTHER" id="PTHR46600">
    <property type="entry name" value="THAP DOMAIN-CONTAINING"/>
    <property type="match status" value="1"/>
</dbReference>
<dbReference type="AlphaFoldDB" id="A0A835G3Z2"/>
<keyword evidence="4 12" id="KW-0863">Zinc-finger</keyword>
<feature type="domain" description="THAP-type" evidence="15">
    <location>
        <begin position="1"/>
        <end position="83"/>
    </location>
</feature>
<dbReference type="InterPro" id="IPR006612">
    <property type="entry name" value="THAP_Znf"/>
</dbReference>
<evidence type="ECO:0000256" key="3">
    <source>
        <dbReference type="ARBA" id="ARBA00022723"/>
    </source>
</evidence>
<evidence type="ECO:0000256" key="2">
    <source>
        <dbReference type="ARBA" id="ARBA00006177"/>
    </source>
</evidence>
<evidence type="ECO:0000259" key="15">
    <source>
        <dbReference type="PROSITE" id="PS50950"/>
    </source>
</evidence>
<dbReference type="Pfam" id="PF05485">
    <property type="entry name" value="THAP"/>
    <property type="match status" value="1"/>
</dbReference>
<dbReference type="SMART" id="SM00692">
    <property type="entry name" value="DM3"/>
    <property type="match status" value="1"/>
</dbReference>
<keyword evidence="9" id="KW-0804">Transcription</keyword>
<dbReference type="Proteomes" id="UP000648187">
    <property type="component" value="Unassembled WGS sequence"/>
</dbReference>
<evidence type="ECO:0000256" key="9">
    <source>
        <dbReference type="ARBA" id="ARBA00023163"/>
    </source>
</evidence>
<reference evidence="16" key="1">
    <citation type="submission" date="2020-08" db="EMBL/GenBank/DDBJ databases">
        <title>Spodoptera exigua strain:BAW_Kor-Di-RS1 Genome sequencing and assembly.</title>
        <authorList>
            <person name="Kim J."/>
            <person name="Nam H.Y."/>
            <person name="Kwon M."/>
            <person name="Choi J.H."/>
            <person name="Cho S.R."/>
            <person name="Kim G.-H."/>
        </authorList>
    </citation>
    <scope>NUCLEOTIDE SEQUENCE</scope>
    <source>
        <strain evidence="16">BAW_Kor-Di-RS1</strain>
        <tissue evidence="16">Whole-body</tissue>
    </source>
</reference>
<dbReference type="Gene3D" id="6.20.210.20">
    <property type="entry name" value="THAP domain"/>
    <property type="match status" value="1"/>
</dbReference>
<evidence type="ECO:0000256" key="11">
    <source>
        <dbReference type="ARBA" id="ARBA00023306"/>
    </source>
</evidence>
<keyword evidence="5" id="KW-0862">Zinc</keyword>
<sequence>MVQCAVYGCSSRSDVYNYEKKEAIQLHRIPKNPRMRSKWIQALGKDNIKESTRICSLHFDEKNYYTTKQGLRRLLPEAFPDTKLPDPPSVESSESSDDEEQAPNIVILNQIPAVNTIVSNISHSVPTKIIVVPQSSTLRIEPQIVNQVNLAPVNVVGTTSPYVQMQAQASENTSRTASAEGNFENQMTTPLEKKLMIEVKLLREAVDCLEEQNRRLLTKNNFLQQKLNNYERERGMVNIVDFKPDNFGV</sequence>
<evidence type="ECO:0000256" key="7">
    <source>
        <dbReference type="ARBA" id="ARBA00023054"/>
    </source>
</evidence>
<keyword evidence="7 13" id="KW-0175">Coiled coil</keyword>
<dbReference type="PANTHER" id="PTHR46600:SF1">
    <property type="entry name" value="THAP DOMAIN-CONTAINING PROTEIN 1"/>
    <property type="match status" value="1"/>
</dbReference>
<dbReference type="GO" id="GO:0008270">
    <property type="term" value="F:zinc ion binding"/>
    <property type="evidence" value="ECO:0007669"/>
    <property type="project" value="UniProtKB-KW"/>
</dbReference>
<dbReference type="EMBL" id="JACKWZ010000541">
    <property type="protein sequence ID" value="KAF9406846.1"/>
    <property type="molecule type" value="Genomic_DNA"/>
</dbReference>
<evidence type="ECO:0000256" key="4">
    <source>
        <dbReference type="ARBA" id="ARBA00022771"/>
    </source>
</evidence>
<name>A0A835G3Z2_SPOEX</name>
<evidence type="ECO:0000256" key="8">
    <source>
        <dbReference type="ARBA" id="ARBA00023125"/>
    </source>
</evidence>
<dbReference type="InterPro" id="IPR038441">
    <property type="entry name" value="THAP_Znf_sf"/>
</dbReference>
<dbReference type="PROSITE" id="PS50950">
    <property type="entry name" value="ZF_THAP"/>
    <property type="match status" value="1"/>
</dbReference>
<keyword evidence="8 12" id="KW-0238">DNA-binding</keyword>
<keyword evidence="10" id="KW-0539">Nucleus</keyword>
<keyword evidence="17" id="KW-1185">Reference proteome</keyword>
<keyword evidence="3" id="KW-0479">Metal-binding</keyword>
<organism evidence="16 17">
    <name type="scientific">Spodoptera exigua</name>
    <name type="common">Beet armyworm</name>
    <name type="synonym">Noctua fulgens</name>
    <dbReference type="NCBI Taxonomy" id="7107"/>
    <lineage>
        <taxon>Eukaryota</taxon>
        <taxon>Metazoa</taxon>
        <taxon>Ecdysozoa</taxon>
        <taxon>Arthropoda</taxon>
        <taxon>Hexapoda</taxon>
        <taxon>Insecta</taxon>
        <taxon>Pterygota</taxon>
        <taxon>Neoptera</taxon>
        <taxon>Endopterygota</taxon>
        <taxon>Lepidoptera</taxon>
        <taxon>Glossata</taxon>
        <taxon>Ditrysia</taxon>
        <taxon>Noctuoidea</taxon>
        <taxon>Noctuidae</taxon>
        <taxon>Amphipyrinae</taxon>
        <taxon>Spodoptera</taxon>
    </lineage>
</organism>
<accession>A0A835G3Z2</accession>
<evidence type="ECO:0000256" key="12">
    <source>
        <dbReference type="PROSITE-ProRule" id="PRU00309"/>
    </source>
</evidence>
<dbReference type="InterPro" id="IPR026516">
    <property type="entry name" value="THAP1/10"/>
</dbReference>
<gene>
    <name evidence="16" type="ORF">HW555_012925</name>
</gene>
<comment type="subcellular location">
    <subcellularLocation>
        <location evidence="1">Nucleus</location>
        <location evidence="1">Nucleoplasm</location>
    </subcellularLocation>
</comment>
<evidence type="ECO:0000313" key="16">
    <source>
        <dbReference type="EMBL" id="KAF9406846.1"/>
    </source>
</evidence>